<dbReference type="Proteomes" id="UP001165367">
    <property type="component" value="Unassembled WGS sequence"/>
</dbReference>
<name>A0ABS9KX21_9BACT</name>
<evidence type="ECO:0000256" key="1">
    <source>
        <dbReference type="SAM" id="MobiDB-lite"/>
    </source>
</evidence>
<feature type="region of interest" description="Disordered" evidence="1">
    <location>
        <begin position="334"/>
        <end position="355"/>
    </location>
</feature>
<dbReference type="InterPro" id="IPR027417">
    <property type="entry name" value="P-loop_NTPase"/>
</dbReference>
<keyword evidence="2" id="KW-0472">Membrane</keyword>
<evidence type="ECO:0000313" key="3">
    <source>
        <dbReference type="EMBL" id="MCG2616855.1"/>
    </source>
</evidence>
<evidence type="ECO:0000256" key="2">
    <source>
        <dbReference type="SAM" id="Phobius"/>
    </source>
</evidence>
<sequence length="728" mass="81463">MDLLYLIKVLLKRKWIIIGASVLAAFIAWFFTRNEIKYYKSTARISTGYSITEEINLTETRIFEADVRFNNAINTFSSPGVVSLLSYKMMLHDLDSVPFKTLTKEDAASPVLKQVNIEEAKKVYANKLETMSMLTSYKPEDKKLLDLMKLYGYNHNALTSMLNIYRVPGTDYIEINGVSENPELSAFLVNNMYQQFIRYYANMRNSRTQQSIDTLQSLMDKKKTELDEKNRMLRGESSSVDVMSETSSKLDIIASLEQSLTAEKNKQTEAYYSLRKVNQKLANLPGGSAAGQSTGGSNEDIVTARKAMNDAYKEYLQTGDNAALAKHTRLKEEYQKKLNSSSSVTPSETGGSASRSQLLEEKMDLETDIQASTDKIRGIESRIGGLKGNIASTSSRGAQVETMLEEVKLAEREYLDAKQKYSNAVDVSTSLANNFRQIQTAQPAVDPEPSKRKMIVGMAGVVTFLSCILVIVLLTYLDSSIKTPGIFSKAVNLKMISMVNFKSLKNRNLKDLVSGNIIERDNAEKKRSNVFRESIRKLRYEVERDGKKVFLFTSTRKGEGKTTLIQALSYSLSLSRKKVLVIDTNFCNNDLTVQMGADPVLEKMSDKGDYSISAILNNATKLSENVFVIGSEGGDYTPSEILPINNILVHLKELTSEFDYIFLEGPPLNDFSDSRELVKYVDGVIAIFSATKIIKQIDKSSIEFFKDLNGKFSGSVLNKVDLENVNAI</sequence>
<organism evidence="3 4">
    <name type="scientific">Terrimonas ginsenosidimutans</name>
    <dbReference type="NCBI Taxonomy" id="2908004"/>
    <lineage>
        <taxon>Bacteria</taxon>
        <taxon>Pseudomonadati</taxon>
        <taxon>Bacteroidota</taxon>
        <taxon>Chitinophagia</taxon>
        <taxon>Chitinophagales</taxon>
        <taxon>Chitinophagaceae</taxon>
        <taxon>Terrimonas</taxon>
    </lineage>
</organism>
<comment type="caution">
    <text evidence="3">The sequence shown here is derived from an EMBL/GenBank/DDBJ whole genome shotgun (WGS) entry which is preliminary data.</text>
</comment>
<protein>
    <recommendedName>
        <fullName evidence="5">Polysaccharide chain length determinant N-terminal domain-containing protein</fullName>
    </recommendedName>
</protein>
<accession>A0ABS9KX21</accession>
<dbReference type="Gene3D" id="3.40.50.300">
    <property type="entry name" value="P-loop containing nucleotide triphosphate hydrolases"/>
    <property type="match status" value="1"/>
</dbReference>
<keyword evidence="4" id="KW-1185">Reference proteome</keyword>
<dbReference type="EMBL" id="JAKLTR010000015">
    <property type="protein sequence ID" value="MCG2616855.1"/>
    <property type="molecule type" value="Genomic_DNA"/>
</dbReference>
<dbReference type="RefSeq" id="WP_237875392.1">
    <property type="nucleotide sequence ID" value="NZ_JAKLTR010000015.1"/>
</dbReference>
<gene>
    <name evidence="3" type="ORF">LZZ85_21340</name>
</gene>
<evidence type="ECO:0000313" key="4">
    <source>
        <dbReference type="Proteomes" id="UP001165367"/>
    </source>
</evidence>
<evidence type="ECO:0008006" key="5">
    <source>
        <dbReference type="Google" id="ProtNLM"/>
    </source>
</evidence>
<reference evidence="3" key="1">
    <citation type="submission" date="2022-01" db="EMBL/GenBank/DDBJ databases">
        <authorList>
            <person name="Jo J.-H."/>
            <person name="Im W.-T."/>
        </authorList>
    </citation>
    <scope>NUCLEOTIDE SEQUENCE</scope>
    <source>
        <strain evidence="3">NA20</strain>
    </source>
</reference>
<feature type="transmembrane region" description="Helical" evidence="2">
    <location>
        <begin position="455"/>
        <end position="477"/>
    </location>
</feature>
<keyword evidence="2" id="KW-1133">Transmembrane helix</keyword>
<dbReference type="InterPro" id="IPR050445">
    <property type="entry name" value="Bact_polysacc_biosynth/exp"/>
</dbReference>
<keyword evidence="2" id="KW-0812">Transmembrane</keyword>
<feature type="compositionally biased region" description="Polar residues" evidence="1">
    <location>
        <begin position="337"/>
        <end position="355"/>
    </location>
</feature>
<dbReference type="SUPFAM" id="SSF52540">
    <property type="entry name" value="P-loop containing nucleoside triphosphate hydrolases"/>
    <property type="match status" value="1"/>
</dbReference>
<dbReference type="PANTHER" id="PTHR32309">
    <property type="entry name" value="TYROSINE-PROTEIN KINASE"/>
    <property type="match status" value="1"/>
</dbReference>
<proteinExistence type="predicted"/>
<feature type="transmembrane region" description="Helical" evidence="2">
    <location>
        <begin position="15"/>
        <end position="32"/>
    </location>
</feature>
<dbReference type="PANTHER" id="PTHR32309:SF31">
    <property type="entry name" value="CAPSULAR EXOPOLYSACCHARIDE FAMILY"/>
    <property type="match status" value="1"/>
</dbReference>